<dbReference type="RefSeq" id="WP_307158234.1">
    <property type="nucleotide sequence ID" value="NZ_JAUSWH010000006.1"/>
</dbReference>
<evidence type="ECO:0000313" key="2">
    <source>
        <dbReference type="EMBL" id="MDQ0456040.1"/>
    </source>
</evidence>
<evidence type="ECO:0000256" key="1">
    <source>
        <dbReference type="SAM" id="MobiDB-lite"/>
    </source>
</evidence>
<dbReference type="EMBL" id="JAUSWH010000006">
    <property type="protein sequence ID" value="MDQ0456040.1"/>
    <property type="molecule type" value="Genomic_DNA"/>
</dbReference>
<keyword evidence="3" id="KW-1185">Reference proteome</keyword>
<evidence type="ECO:0000313" key="3">
    <source>
        <dbReference type="Proteomes" id="UP001235269"/>
    </source>
</evidence>
<sequence length="66" mass="7082">MMRVRFLDDYDFKPTRATTIAYRAGTEATVRKLCGERAIAAGKAVELPAPSRHQTGEADGAEANAG</sequence>
<organism evidence="2 3">
    <name type="scientific">Rhizobium paknamense</name>
    <dbReference type="NCBI Taxonomy" id="1206817"/>
    <lineage>
        <taxon>Bacteria</taxon>
        <taxon>Pseudomonadati</taxon>
        <taxon>Pseudomonadota</taxon>
        <taxon>Alphaproteobacteria</taxon>
        <taxon>Hyphomicrobiales</taxon>
        <taxon>Rhizobiaceae</taxon>
        <taxon>Rhizobium/Agrobacterium group</taxon>
        <taxon>Rhizobium</taxon>
    </lineage>
</organism>
<accession>A0ABU0ICU2</accession>
<reference evidence="2 3" key="1">
    <citation type="submission" date="2023-07" db="EMBL/GenBank/DDBJ databases">
        <title>Genomic Encyclopedia of Type Strains, Phase IV (KMG-IV): sequencing the most valuable type-strain genomes for metagenomic binning, comparative biology and taxonomic classification.</title>
        <authorList>
            <person name="Goeker M."/>
        </authorList>
    </citation>
    <scope>NUCLEOTIDE SEQUENCE [LARGE SCALE GENOMIC DNA]</scope>
    <source>
        <strain evidence="2 3">DSM 100301</strain>
    </source>
</reference>
<gene>
    <name evidence="2" type="ORF">QO005_002380</name>
</gene>
<feature type="region of interest" description="Disordered" evidence="1">
    <location>
        <begin position="45"/>
        <end position="66"/>
    </location>
</feature>
<evidence type="ECO:0008006" key="4">
    <source>
        <dbReference type="Google" id="ProtNLM"/>
    </source>
</evidence>
<dbReference type="Proteomes" id="UP001235269">
    <property type="component" value="Unassembled WGS sequence"/>
</dbReference>
<comment type="caution">
    <text evidence="2">The sequence shown here is derived from an EMBL/GenBank/DDBJ whole genome shotgun (WGS) entry which is preliminary data.</text>
</comment>
<protein>
    <recommendedName>
        <fullName evidence="4">Transposase</fullName>
    </recommendedName>
</protein>
<name>A0ABU0ICU2_9HYPH</name>
<proteinExistence type="predicted"/>